<gene>
    <name evidence="1" type="ORF">MLD38_010541</name>
</gene>
<evidence type="ECO:0000313" key="2">
    <source>
        <dbReference type="Proteomes" id="UP001057402"/>
    </source>
</evidence>
<proteinExistence type="predicted"/>
<protein>
    <submittedName>
        <fullName evidence="1">Uncharacterized protein</fullName>
    </submittedName>
</protein>
<name>A0ACB9R084_9MYRT</name>
<keyword evidence="2" id="KW-1185">Reference proteome</keyword>
<dbReference type="Proteomes" id="UP001057402">
    <property type="component" value="Chromosome 4"/>
</dbReference>
<reference evidence="2" key="1">
    <citation type="journal article" date="2023" name="Front. Plant Sci.">
        <title>Chromosomal-level genome assembly of Melastoma candidum provides insights into trichome evolution.</title>
        <authorList>
            <person name="Zhong Y."/>
            <person name="Wu W."/>
            <person name="Sun C."/>
            <person name="Zou P."/>
            <person name="Liu Y."/>
            <person name="Dai S."/>
            <person name="Zhou R."/>
        </authorList>
    </citation>
    <scope>NUCLEOTIDE SEQUENCE [LARGE SCALE GENOMIC DNA]</scope>
</reference>
<organism evidence="1 2">
    <name type="scientific">Melastoma candidum</name>
    <dbReference type="NCBI Taxonomy" id="119954"/>
    <lineage>
        <taxon>Eukaryota</taxon>
        <taxon>Viridiplantae</taxon>
        <taxon>Streptophyta</taxon>
        <taxon>Embryophyta</taxon>
        <taxon>Tracheophyta</taxon>
        <taxon>Spermatophyta</taxon>
        <taxon>Magnoliopsida</taxon>
        <taxon>eudicotyledons</taxon>
        <taxon>Gunneridae</taxon>
        <taxon>Pentapetalae</taxon>
        <taxon>rosids</taxon>
        <taxon>malvids</taxon>
        <taxon>Myrtales</taxon>
        <taxon>Melastomataceae</taxon>
        <taxon>Melastomatoideae</taxon>
        <taxon>Melastomateae</taxon>
        <taxon>Melastoma</taxon>
    </lineage>
</organism>
<dbReference type="EMBL" id="CM042883">
    <property type="protein sequence ID" value="KAI4372295.1"/>
    <property type="molecule type" value="Genomic_DNA"/>
</dbReference>
<sequence>MGEDFFRPRAQNCIRRRRVHVTTPNENMAMATYVQPRVKGRRPAPTNNGWNDPEVKRQRRVVKYNMYAVEGKCKDSLKHGFRWLKHNFSRIVRGC</sequence>
<comment type="caution">
    <text evidence="1">The sequence shown here is derived from an EMBL/GenBank/DDBJ whole genome shotgun (WGS) entry which is preliminary data.</text>
</comment>
<accession>A0ACB9R084</accession>
<evidence type="ECO:0000313" key="1">
    <source>
        <dbReference type="EMBL" id="KAI4372295.1"/>
    </source>
</evidence>